<dbReference type="PANTHER" id="PTHR30438:SF2">
    <property type="entry name" value="MEMBRANE PROTEIN"/>
    <property type="match status" value="1"/>
</dbReference>
<dbReference type="Gene3D" id="2.40.50.100">
    <property type="match status" value="1"/>
</dbReference>
<reference evidence="3 4" key="1">
    <citation type="journal article" date="2012" name="J. Bacteriol.">
        <title>Genome Sequence of the Halotolerant Bacterium Imtechella halotolerans K1T.</title>
        <authorList>
            <person name="Kumar S."/>
            <person name="Vikram S."/>
            <person name="Subramanian S."/>
            <person name="Raghava G.P."/>
            <person name="Pinnaka A.K."/>
        </authorList>
    </citation>
    <scope>NUCLEOTIDE SEQUENCE [LARGE SCALE GENOMIC DNA]</scope>
    <source>
        <strain evidence="3 4">K1</strain>
    </source>
</reference>
<gene>
    <name evidence="3" type="ORF">W5A_02860</name>
</gene>
<dbReference type="AlphaFoldDB" id="I0WKL3"/>
<evidence type="ECO:0000256" key="1">
    <source>
        <dbReference type="SAM" id="Coils"/>
    </source>
</evidence>
<evidence type="ECO:0000313" key="4">
    <source>
        <dbReference type="Proteomes" id="UP000005938"/>
    </source>
</evidence>
<dbReference type="SUPFAM" id="SSF111369">
    <property type="entry name" value="HlyD-like secretion proteins"/>
    <property type="match status" value="1"/>
</dbReference>
<accession>I0WKL3</accession>
<dbReference type="STRING" id="946077.W5A_02860"/>
<dbReference type="eggNOG" id="COG0845">
    <property type="taxonomic scope" value="Bacteria"/>
</dbReference>
<dbReference type="EMBL" id="AJJU01000002">
    <property type="protein sequence ID" value="EID76929.1"/>
    <property type="molecule type" value="Genomic_DNA"/>
</dbReference>
<comment type="caution">
    <text evidence="3">The sequence shown here is derived from an EMBL/GenBank/DDBJ whole genome shotgun (WGS) entry which is preliminary data.</text>
</comment>
<keyword evidence="1" id="KW-0175">Coiled coil</keyword>
<proteinExistence type="predicted"/>
<dbReference type="PANTHER" id="PTHR30438">
    <property type="entry name" value="36 KDA ANTIGEN-RELATED"/>
    <property type="match status" value="1"/>
</dbReference>
<feature type="domain" description="Multidrug resistance protein MdtA-like barrel-sandwich hybrid" evidence="2">
    <location>
        <begin position="33"/>
        <end position="214"/>
    </location>
</feature>
<dbReference type="RefSeq" id="WP_008237194.1">
    <property type="nucleotide sequence ID" value="NZ_AJJU01000002.1"/>
</dbReference>
<name>I0WKL3_9FLAO</name>
<dbReference type="Proteomes" id="UP000005938">
    <property type="component" value="Unassembled WGS sequence"/>
</dbReference>
<organism evidence="3 4">
    <name type="scientific">Imtechella halotolerans K1</name>
    <dbReference type="NCBI Taxonomy" id="946077"/>
    <lineage>
        <taxon>Bacteria</taxon>
        <taxon>Pseudomonadati</taxon>
        <taxon>Bacteroidota</taxon>
        <taxon>Flavobacteriia</taxon>
        <taxon>Flavobacteriales</taxon>
        <taxon>Flavobacteriaceae</taxon>
        <taxon>Imtechella</taxon>
    </lineage>
</organism>
<dbReference type="GO" id="GO:0005886">
    <property type="term" value="C:plasma membrane"/>
    <property type="evidence" value="ECO:0007669"/>
    <property type="project" value="TreeGrafter"/>
</dbReference>
<dbReference type="Gene3D" id="1.10.287.470">
    <property type="entry name" value="Helix hairpin bin"/>
    <property type="match status" value="1"/>
</dbReference>
<dbReference type="InterPro" id="IPR058625">
    <property type="entry name" value="MdtA-like_BSH"/>
</dbReference>
<keyword evidence="4" id="KW-1185">Reference proteome</keyword>
<protein>
    <submittedName>
        <fullName evidence="3">ABC transporter membrane fusion efflux protein</fullName>
    </submittedName>
</protein>
<feature type="coiled-coil region" evidence="1">
    <location>
        <begin position="91"/>
        <end position="125"/>
    </location>
</feature>
<evidence type="ECO:0000313" key="3">
    <source>
        <dbReference type="EMBL" id="EID76929.1"/>
    </source>
</evidence>
<dbReference type="Pfam" id="PF25917">
    <property type="entry name" value="BSH_RND"/>
    <property type="match status" value="1"/>
</dbReference>
<dbReference type="OrthoDB" id="9798190at2"/>
<evidence type="ECO:0000259" key="2">
    <source>
        <dbReference type="Pfam" id="PF25917"/>
    </source>
</evidence>
<sequence>MRQIIIIITALVLVGCENSSDLILQGKVERETLGVASKIPGRITEIKVAEGQSVQKGDTLAIIDIPEVTAKMLQAEGAVTSAKAQYSMSVKGATDGQLKQLQAKYNALKEQYEFAHKSITRLNNMLVDSLIPQQEYDEAYAKFQGATSQLQAVTAELEEAKRGARLEQQTMALGQQERALGALLEAETAHQERFIIAPQNMSIDVITLNEGELALPGYTLFKGTITESTYFRFTLPENDLKNLKPEQNVVVTVVYNNQEYPGKISTIKPLGAYANIATAYPDYEMQQALFELKVIPNNVTNAKDIFVHTTVLLKL</sequence>
<dbReference type="PATRIC" id="fig|946077.3.peg.581"/>
<dbReference type="PROSITE" id="PS51257">
    <property type="entry name" value="PROKAR_LIPOPROTEIN"/>
    <property type="match status" value="1"/>
</dbReference>